<accession>A0A0D5CLC1</accession>
<dbReference type="AlphaFoldDB" id="A0A0D5CLC1"/>
<dbReference type="InterPro" id="IPR029016">
    <property type="entry name" value="GAF-like_dom_sf"/>
</dbReference>
<sequence>MPETREALLVHTFVSLADSLVSGYDVLDLLQTLVDQATLLFDASASGIIIGPDAQHLEVVASTSEKSRLVGLMQLEVGEGPCVEAVSTGRVVSVSDVREIAHRWPAFSAQAAGAGYVSVHAIPLRLRGQIIGSLNLFRDHEGALNEADATAAQALADVATISVLQERTIRDSSVVHDQLRHALDSRVLIEQAKGVISHTLGVDMDEAFRLIRREARSTSTAMPAVAAGIVEGRVTLRASAQP</sequence>
<dbReference type="InterPro" id="IPR012074">
    <property type="entry name" value="GAF_ANTAR"/>
</dbReference>
<dbReference type="RefSeq" id="WP_045529821.1">
    <property type="nucleotide sequence ID" value="NZ_CP011043.1"/>
</dbReference>
<evidence type="ECO:0000313" key="6">
    <source>
        <dbReference type="EMBL" id="AJW80109.1"/>
    </source>
</evidence>
<keyword evidence="4" id="KW-0804">Transcription</keyword>
<dbReference type="SUPFAM" id="SSF52172">
    <property type="entry name" value="CheY-like"/>
    <property type="match status" value="1"/>
</dbReference>
<evidence type="ECO:0000313" key="7">
    <source>
        <dbReference type="Proteomes" id="UP000032604"/>
    </source>
</evidence>
<dbReference type="SMART" id="SM01012">
    <property type="entry name" value="ANTAR"/>
    <property type="match status" value="1"/>
</dbReference>
<dbReference type="Gene3D" id="1.10.10.10">
    <property type="entry name" value="Winged helix-like DNA-binding domain superfamily/Winged helix DNA-binding domain"/>
    <property type="match status" value="1"/>
</dbReference>
<dbReference type="Pfam" id="PF13185">
    <property type="entry name" value="GAF_2"/>
    <property type="match status" value="1"/>
</dbReference>
<dbReference type="EMBL" id="CP011043">
    <property type="protein sequence ID" value="AJW80109.1"/>
    <property type="molecule type" value="Genomic_DNA"/>
</dbReference>
<dbReference type="GO" id="GO:0016301">
    <property type="term" value="F:kinase activity"/>
    <property type="evidence" value="ECO:0007669"/>
    <property type="project" value="UniProtKB-KW"/>
</dbReference>
<name>A0A0D5CLC1_9MICO</name>
<dbReference type="HOGENOM" id="CLU_074354_3_1_11"/>
<organism evidence="6 7">
    <name type="scientific">Clavibacter michiganensis subsp. insidiosus</name>
    <dbReference type="NCBI Taxonomy" id="33014"/>
    <lineage>
        <taxon>Bacteria</taxon>
        <taxon>Bacillati</taxon>
        <taxon>Actinomycetota</taxon>
        <taxon>Actinomycetes</taxon>
        <taxon>Micrococcales</taxon>
        <taxon>Microbacteriaceae</taxon>
        <taxon>Clavibacter</taxon>
    </lineage>
</organism>
<dbReference type="InterPro" id="IPR036388">
    <property type="entry name" value="WH-like_DNA-bd_sf"/>
</dbReference>
<dbReference type="InterPro" id="IPR005561">
    <property type="entry name" value="ANTAR"/>
</dbReference>
<dbReference type="GO" id="GO:0003723">
    <property type="term" value="F:RNA binding"/>
    <property type="evidence" value="ECO:0007669"/>
    <property type="project" value="InterPro"/>
</dbReference>
<dbReference type="SUPFAM" id="SSF55781">
    <property type="entry name" value="GAF domain-like"/>
    <property type="match status" value="1"/>
</dbReference>
<evidence type="ECO:0000259" key="5">
    <source>
        <dbReference type="PROSITE" id="PS50921"/>
    </source>
</evidence>
<protein>
    <submittedName>
        <fullName evidence="6">Transcriptional regulator</fullName>
    </submittedName>
</protein>
<dbReference type="Proteomes" id="UP000032604">
    <property type="component" value="Chromosome"/>
</dbReference>
<dbReference type="PROSITE" id="PS50921">
    <property type="entry name" value="ANTAR"/>
    <property type="match status" value="1"/>
</dbReference>
<proteinExistence type="predicted"/>
<feature type="domain" description="ANTAR" evidence="5">
    <location>
        <begin position="169"/>
        <end position="230"/>
    </location>
</feature>
<evidence type="ECO:0000256" key="1">
    <source>
        <dbReference type="ARBA" id="ARBA00022679"/>
    </source>
</evidence>
<dbReference type="PATRIC" id="fig|33014.5.peg.2919"/>
<reference evidence="6 7" key="1">
    <citation type="journal article" date="2015" name="Genome Announc.">
        <title>Complete Genome Sequence of Clavibacter michiganensis subsp. insidiosus R1-1 Using PacBio Single-Molecule Real-Time Technology.</title>
        <authorList>
            <person name="Lu Y."/>
            <person name="Samac D.A."/>
            <person name="Glazebrook J."/>
            <person name="Ishimaru C.A."/>
        </authorList>
    </citation>
    <scope>NUCLEOTIDE SEQUENCE [LARGE SCALE GENOMIC DNA]</scope>
    <source>
        <strain evidence="6 7">R1-1</strain>
    </source>
</reference>
<dbReference type="KEGG" id="cmh:VO01_14140"/>
<keyword evidence="3" id="KW-0805">Transcription regulation</keyword>
<evidence type="ECO:0000256" key="2">
    <source>
        <dbReference type="ARBA" id="ARBA00022777"/>
    </source>
</evidence>
<evidence type="ECO:0000256" key="3">
    <source>
        <dbReference type="ARBA" id="ARBA00023015"/>
    </source>
</evidence>
<keyword evidence="1" id="KW-0808">Transferase</keyword>
<dbReference type="SMART" id="SM00065">
    <property type="entry name" value="GAF"/>
    <property type="match status" value="1"/>
</dbReference>
<dbReference type="InterPro" id="IPR011006">
    <property type="entry name" value="CheY-like_superfamily"/>
</dbReference>
<dbReference type="InterPro" id="IPR003018">
    <property type="entry name" value="GAF"/>
</dbReference>
<dbReference type="Pfam" id="PF03861">
    <property type="entry name" value="ANTAR"/>
    <property type="match status" value="1"/>
</dbReference>
<gene>
    <name evidence="6" type="ORF">VO01_14140</name>
</gene>
<dbReference type="PIRSF" id="PIRSF036625">
    <property type="entry name" value="GAF_ANTAR"/>
    <property type="match status" value="1"/>
</dbReference>
<dbReference type="OrthoDB" id="3683444at2"/>
<keyword evidence="2" id="KW-0418">Kinase</keyword>
<dbReference type="Gene3D" id="3.30.450.40">
    <property type="match status" value="1"/>
</dbReference>
<evidence type="ECO:0000256" key="4">
    <source>
        <dbReference type="ARBA" id="ARBA00023163"/>
    </source>
</evidence>